<gene>
    <name evidence="2" type="ORF">BI198_11625</name>
</gene>
<proteinExistence type="predicted"/>
<dbReference type="InterPro" id="IPR029068">
    <property type="entry name" value="Glyas_Bleomycin-R_OHBP_Dase"/>
</dbReference>
<dbReference type="Proteomes" id="UP000242258">
    <property type="component" value="Unassembled WGS sequence"/>
</dbReference>
<dbReference type="SUPFAM" id="SSF54593">
    <property type="entry name" value="Glyoxalase/Bleomycin resistance protein/Dihydroxybiphenyl dioxygenase"/>
    <property type="match status" value="2"/>
</dbReference>
<dbReference type="OrthoDB" id="7495471at2"/>
<dbReference type="EMBL" id="MKEK01000001">
    <property type="protein sequence ID" value="OEY70139.1"/>
    <property type="molecule type" value="Genomic_DNA"/>
</dbReference>
<dbReference type="Pfam" id="PF00903">
    <property type="entry name" value="Glyoxalase"/>
    <property type="match status" value="1"/>
</dbReference>
<reference evidence="3" key="1">
    <citation type="submission" date="2016-09" db="EMBL/GenBank/DDBJ databases">
        <authorList>
            <person name="Wan X."/>
            <person name="Hou S."/>
        </authorList>
    </citation>
    <scope>NUCLEOTIDE SEQUENCE [LARGE SCALE GENOMIC DNA]</scope>
    <source>
        <strain evidence="3">KH87</strain>
    </source>
</reference>
<dbReference type="Gene3D" id="3.10.180.10">
    <property type="entry name" value="2,3-Dihydroxybiphenyl 1,2-Dioxygenase, domain 1"/>
    <property type="match status" value="1"/>
</dbReference>
<keyword evidence="3" id="KW-1185">Reference proteome</keyword>
<dbReference type="InterPro" id="IPR037523">
    <property type="entry name" value="VOC_core"/>
</dbReference>
<accession>A0A1E7Q7J3</accession>
<sequence>MSFSVSPFSEAICSVVDFEPFRQLFCDIAGWKLIHQGPVDDSVIKAYKLASETSVDEMLLANPKTDAGFLRLYKYNNVPQQVMRSNDQSWDTGGIFDYNVRIKSMAELFPQLQRLGWRGVTPPVSFKLGESDVIEWIAMNHHVRIAFIERVAPKLVGWEQINPVSQMFNSSQIVTDIDKSLAFYCDFLGFKLAIKAGNLNKEAGANPLGIPLNRSHIEDYELAIVQPGDTMIGSVELVKFNSLQGHDFSANNQPPNLGMQGLRFKVSDAQALSDKAQQQQVTILSPLQQAYIAGLGQVKLLTLQSPDGAWLEFYQPLDATI</sequence>
<dbReference type="STRING" id="1628148.BI198_11625"/>
<dbReference type="InterPro" id="IPR004360">
    <property type="entry name" value="Glyas_Fos-R_dOase_dom"/>
</dbReference>
<dbReference type="RefSeq" id="WP_070049693.1">
    <property type="nucleotide sequence ID" value="NZ_CBCSDO010000010.1"/>
</dbReference>
<dbReference type="PROSITE" id="PS51819">
    <property type="entry name" value="VOC"/>
    <property type="match status" value="1"/>
</dbReference>
<evidence type="ECO:0000313" key="3">
    <source>
        <dbReference type="Proteomes" id="UP000242258"/>
    </source>
</evidence>
<protein>
    <recommendedName>
        <fullName evidence="1">VOC domain-containing protein</fullName>
    </recommendedName>
</protein>
<evidence type="ECO:0000313" key="2">
    <source>
        <dbReference type="EMBL" id="OEY70139.1"/>
    </source>
</evidence>
<comment type="caution">
    <text evidence="2">The sequence shown here is derived from an EMBL/GenBank/DDBJ whole genome shotgun (WGS) entry which is preliminary data.</text>
</comment>
<name>A0A1E7Q7J3_9GAMM</name>
<evidence type="ECO:0000259" key="1">
    <source>
        <dbReference type="PROSITE" id="PS51819"/>
    </source>
</evidence>
<dbReference type="AlphaFoldDB" id="A0A1E7Q7J3"/>
<feature type="domain" description="VOC" evidence="1">
    <location>
        <begin position="166"/>
        <end position="316"/>
    </location>
</feature>
<organism evidence="2 3">
    <name type="scientific">Rheinheimera salexigens</name>
    <dbReference type="NCBI Taxonomy" id="1628148"/>
    <lineage>
        <taxon>Bacteria</taxon>
        <taxon>Pseudomonadati</taxon>
        <taxon>Pseudomonadota</taxon>
        <taxon>Gammaproteobacteria</taxon>
        <taxon>Chromatiales</taxon>
        <taxon>Chromatiaceae</taxon>
        <taxon>Rheinheimera</taxon>
    </lineage>
</organism>